<evidence type="ECO:0000256" key="3">
    <source>
        <dbReference type="ARBA" id="ARBA00022723"/>
    </source>
</evidence>
<evidence type="ECO:0000256" key="2">
    <source>
        <dbReference type="ARBA" id="ARBA00022448"/>
    </source>
</evidence>
<comment type="function">
    <text evidence="7">Ferredoxins are iron-sulfur proteins that transfer electrons in a wide variety of metabolic reactions.</text>
</comment>
<accession>A0A833DTR1</accession>
<keyword evidence="4 7" id="KW-0249">Electron transport</keyword>
<keyword evidence="6 7" id="KW-0411">Iron-sulfur</keyword>
<dbReference type="PANTHER" id="PTHR36923">
    <property type="entry name" value="FERREDOXIN"/>
    <property type="match status" value="1"/>
</dbReference>
<dbReference type="Proteomes" id="UP000605805">
    <property type="component" value="Unassembled WGS sequence"/>
</dbReference>
<feature type="domain" description="4Fe-4S ferredoxin-type" evidence="8">
    <location>
        <begin position="2"/>
        <end position="30"/>
    </location>
</feature>
<proteinExistence type="predicted"/>
<gene>
    <name evidence="9" type="ORF">EYH02_05755</name>
</gene>
<dbReference type="PANTHER" id="PTHR36923:SF3">
    <property type="entry name" value="FERREDOXIN"/>
    <property type="match status" value="1"/>
</dbReference>
<dbReference type="Gene3D" id="3.30.70.20">
    <property type="match status" value="1"/>
</dbReference>
<dbReference type="GO" id="GO:0005506">
    <property type="term" value="F:iron ion binding"/>
    <property type="evidence" value="ECO:0007669"/>
    <property type="project" value="UniProtKB-UniRule"/>
</dbReference>
<dbReference type="GO" id="GO:0009055">
    <property type="term" value="F:electron transfer activity"/>
    <property type="evidence" value="ECO:0007669"/>
    <property type="project" value="UniProtKB-UniRule"/>
</dbReference>
<comment type="caution">
    <text evidence="9">The sequence shown here is derived from an EMBL/GenBank/DDBJ whole genome shotgun (WGS) entry which is preliminary data.</text>
</comment>
<comment type="cofactor">
    <cofactor evidence="1">
        <name>[4Fe-4S] cluster</name>
        <dbReference type="ChEBI" id="CHEBI:49883"/>
    </cofactor>
</comment>
<evidence type="ECO:0000256" key="5">
    <source>
        <dbReference type="ARBA" id="ARBA00023004"/>
    </source>
</evidence>
<name>A0A833DTR1_9CREN</name>
<evidence type="ECO:0000256" key="6">
    <source>
        <dbReference type="ARBA" id="ARBA00023014"/>
    </source>
</evidence>
<dbReference type="Pfam" id="PF13459">
    <property type="entry name" value="Fer4_15"/>
    <property type="match status" value="1"/>
</dbReference>
<dbReference type="GO" id="GO:0051536">
    <property type="term" value="F:iron-sulfur cluster binding"/>
    <property type="evidence" value="ECO:0007669"/>
    <property type="project" value="UniProtKB-KW"/>
</dbReference>
<evidence type="ECO:0000313" key="9">
    <source>
        <dbReference type="EMBL" id="HIP57547.1"/>
    </source>
</evidence>
<dbReference type="PRINTS" id="PR00352">
    <property type="entry name" value="3FE4SFRDOXIN"/>
</dbReference>
<evidence type="ECO:0000256" key="1">
    <source>
        <dbReference type="ARBA" id="ARBA00001966"/>
    </source>
</evidence>
<reference evidence="9" key="1">
    <citation type="journal article" date="2020" name="ISME J.">
        <title>Gammaproteobacteria mediating utilization of methyl-, sulfur- and petroleum organic compounds in deep ocean hydrothermal plumes.</title>
        <authorList>
            <person name="Zhou Z."/>
            <person name="Liu Y."/>
            <person name="Pan J."/>
            <person name="Cron B.R."/>
            <person name="Toner B.M."/>
            <person name="Anantharaman K."/>
            <person name="Breier J.A."/>
            <person name="Dick G.J."/>
            <person name="Li M."/>
        </authorList>
    </citation>
    <scope>NUCLEOTIDE SEQUENCE</scope>
    <source>
        <strain evidence="9">SZUA-1435</strain>
    </source>
</reference>
<keyword evidence="3 7" id="KW-0479">Metal-binding</keyword>
<dbReference type="InterPro" id="IPR017896">
    <property type="entry name" value="4Fe4S_Fe-S-bd"/>
</dbReference>
<dbReference type="AlphaFoldDB" id="A0A833DTR1"/>
<dbReference type="EMBL" id="DQTV01000114">
    <property type="protein sequence ID" value="HIP57547.1"/>
    <property type="molecule type" value="Genomic_DNA"/>
</dbReference>
<dbReference type="SUPFAM" id="SSF54862">
    <property type="entry name" value="4Fe-4S ferredoxins"/>
    <property type="match status" value="1"/>
</dbReference>
<sequence>MARVRVDKQICISCGVCWAMASEVFELDPSTGKSRVREPYRKVDSEKESVGEIPEELRSAVEGAANACPTGAIAVS</sequence>
<keyword evidence="2 7" id="KW-0813">Transport</keyword>
<keyword evidence="5 7" id="KW-0408">Iron</keyword>
<dbReference type="PROSITE" id="PS51379">
    <property type="entry name" value="4FE4S_FER_2"/>
    <property type="match status" value="1"/>
</dbReference>
<evidence type="ECO:0000256" key="7">
    <source>
        <dbReference type="RuleBase" id="RU368020"/>
    </source>
</evidence>
<protein>
    <recommendedName>
        <fullName evidence="7">Ferredoxin</fullName>
    </recommendedName>
</protein>
<organism evidence="9 10">
    <name type="scientific">Ignisphaera aggregans</name>
    <dbReference type="NCBI Taxonomy" id="334771"/>
    <lineage>
        <taxon>Archaea</taxon>
        <taxon>Thermoproteota</taxon>
        <taxon>Thermoprotei</taxon>
        <taxon>Desulfurococcales</taxon>
        <taxon>Desulfurococcaceae</taxon>
        <taxon>Ignisphaera</taxon>
    </lineage>
</organism>
<dbReference type="InterPro" id="IPR051269">
    <property type="entry name" value="Fe-S_cluster_ET"/>
</dbReference>
<evidence type="ECO:0000256" key="4">
    <source>
        <dbReference type="ARBA" id="ARBA00022982"/>
    </source>
</evidence>
<evidence type="ECO:0000313" key="10">
    <source>
        <dbReference type="Proteomes" id="UP000605805"/>
    </source>
</evidence>
<evidence type="ECO:0000259" key="8">
    <source>
        <dbReference type="PROSITE" id="PS51379"/>
    </source>
</evidence>
<dbReference type="InterPro" id="IPR001080">
    <property type="entry name" value="3Fe4S_ferredoxin"/>
</dbReference>